<reference evidence="2" key="2">
    <citation type="journal article" date="2021" name="Microbiome">
        <title>Successional dynamics and alternative stable states in a saline activated sludge microbial community over 9 years.</title>
        <authorList>
            <person name="Wang Y."/>
            <person name="Ye J."/>
            <person name="Ju F."/>
            <person name="Liu L."/>
            <person name="Boyd J.A."/>
            <person name="Deng Y."/>
            <person name="Parks D.H."/>
            <person name="Jiang X."/>
            <person name="Yin X."/>
            <person name="Woodcroft B.J."/>
            <person name="Tyson G.W."/>
            <person name="Hugenholtz P."/>
            <person name="Polz M.F."/>
            <person name="Zhang T."/>
        </authorList>
    </citation>
    <scope>NUCLEOTIDE SEQUENCE</scope>
    <source>
        <strain evidence="2">HKST-UBA11</strain>
    </source>
</reference>
<dbReference type="GO" id="GO:0006355">
    <property type="term" value="P:regulation of DNA-templated transcription"/>
    <property type="evidence" value="ECO:0007669"/>
    <property type="project" value="InterPro"/>
</dbReference>
<dbReference type="Gene3D" id="1.10.1660.10">
    <property type="match status" value="1"/>
</dbReference>
<name>A0A955L7Z4_9BACT</name>
<dbReference type="InterPro" id="IPR000551">
    <property type="entry name" value="MerR-type_HTH_dom"/>
</dbReference>
<protein>
    <submittedName>
        <fullName evidence="2">MerR family transcriptional regulator</fullName>
    </submittedName>
</protein>
<dbReference type="SMART" id="SM00422">
    <property type="entry name" value="HTH_MERR"/>
    <property type="match status" value="1"/>
</dbReference>
<accession>A0A955L7Z4</accession>
<organism evidence="2 3">
    <name type="scientific">Candidatus Dojkabacteria bacterium</name>
    <dbReference type="NCBI Taxonomy" id="2099670"/>
    <lineage>
        <taxon>Bacteria</taxon>
        <taxon>Candidatus Dojkabacteria</taxon>
    </lineage>
</organism>
<dbReference type="PROSITE" id="PS50937">
    <property type="entry name" value="HTH_MERR_2"/>
    <property type="match status" value="1"/>
</dbReference>
<dbReference type="SUPFAM" id="SSF46955">
    <property type="entry name" value="Putative DNA-binding domain"/>
    <property type="match status" value="1"/>
</dbReference>
<dbReference type="EMBL" id="JAGQLH010000015">
    <property type="protein sequence ID" value="MCA9385353.1"/>
    <property type="molecule type" value="Genomic_DNA"/>
</dbReference>
<reference evidence="2" key="1">
    <citation type="submission" date="2020-04" db="EMBL/GenBank/DDBJ databases">
        <authorList>
            <person name="Zhang T."/>
        </authorList>
    </citation>
    <scope>NUCLEOTIDE SEQUENCE</scope>
    <source>
        <strain evidence="2">HKST-UBA11</strain>
    </source>
</reference>
<dbReference type="GO" id="GO:0003677">
    <property type="term" value="F:DNA binding"/>
    <property type="evidence" value="ECO:0007669"/>
    <property type="project" value="InterPro"/>
</dbReference>
<dbReference type="AlphaFoldDB" id="A0A955L7Z4"/>
<evidence type="ECO:0000259" key="1">
    <source>
        <dbReference type="PROSITE" id="PS50937"/>
    </source>
</evidence>
<comment type="caution">
    <text evidence="2">The sequence shown here is derived from an EMBL/GenBank/DDBJ whole genome shotgun (WGS) entry which is preliminary data.</text>
</comment>
<sequence>MHTLSTKPVYTSGVASDILKINQKTIVNYENAGLIKIQKNTGGRRLFSQRDLFDVLVIQWLIKDRGLNMKGIKLVNKLIQTAEQEDIDLYTTILPESVRNKFISKVSIG</sequence>
<feature type="domain" description="HTH merR-type" evidence="1">
    <location>
        <begin position="9"/>
        <end position="78"/>
    </location>
</feature>
<dbReference type="Proteomes" id="UP000754563">
    <property type="component" value="Unassembled WGS sequence"/>
</dbReference>
<evidence type="ECO:0000313" key="2">
    <source>
        <dbReference type="EMBL" id="MCA9385353.1"/>
    </source>
</evidence>
<evidence type="ECO:0000313" key="3">
    <source>
        <dbReference type="Proteomes" id="UP000754563"/>
    </source>
</evidence>
<gene>
    <name evidence="2" type="ORF">KC717_01755</name>
</gene>
<proteinExistence type="predicted"/>
<dbReference type="InterPro" id="IPR009061">
    <property type="entry name" value="DNA-bd_dom_put_sf"/>
</dbReference>
<dbReference type="CDD" id="cd00592">
    <property type="entry name" value="HTH_MerR-like"/>
    <property type="match status" value="1"/>
</dbReference>
<dbReference type="Pfam" id="PF13411">
    <property type="entry name" value="MerR_1"/>
    <property type="match status" value="1"/>
</dbReference>